<evidence type="ECO:0000313" key="1">
    <source>
        <dbReference type="EMBL" id="CAJ2506909.1"/>
    </source>
</evidence>
<dbReference type="AlphaFoldDB" id="A0AAI8VL25"/>
<dbReference type="GO" id="GO:0005975">
    <property type="term" value="P:carbohydrate metabolic process"/>
    <property type="evidence" value="ECO:0007669"/>
    <property type="project" value="InterPro"/>
</dbReference>
<keyword evidence="2" id="KW-1185">Reference proteome</keyword>
<accession>A0AAI8VL25</accession>
<reference evidence="1" key="1">
    <citation type="submission" date="2023-10" db="EMBL/GenBank/DDBJ databases">
        <authorList>
            <person name="Hackl T."/>
        </authorList>
    </citation>
    <scope>NUCLEOTIDE SEQUENCE</scope>
</reference>
<name>A0AAI8VL25_9PEZI</name>
<dbReference type="PANTHER" id="PTHR43123:SF3">
    <property type="entry name" value="NODB HOMOLOGY DOMAIN-CONTAINING PROTEIN"/>
    <property type="match status" value="1"/>
</dbReference>
<protein>
    <submittedName>
        <fullName evidence="1">Uu.00g080950.m01.CDS01</fullName>
    </submittedName>
</protein>
<gene>
    <name evidence="1" type="ORF">KHLLAP_LOCUS7377</name>
</gene>
<comment type="caution">
    <text evidence="1">The sequence shown here is derived from an EMBL/GenBank/DDBJ whole genome shotgun (WGS) entry which is preliminary data.</text>
</comment>
<dbReference type="Gene3D" id="3.20.20.370">
    <property type="entry name" value="Glycoside hydrolase/deacetylase"/>
    <property type="match status" value="1"/>
</dbReference>
<dbReference type="Proteomes" id="UP001295740">
    <property type="component" value="Unassembled WGS sequence"/>
</dbReference>
<organism evidence="1 2">
    <name type="scientific">Anthostomella pinea</name>
    <dbReference type="NCBI Taxonomy" id="933095"/>
    <lineage>
        <taxon>Eukaryota</taxon>
        <taxon>Fungi</taxon>
        <taxon>Dikarya</taxon>
        <taxon>Ascomycota</taxon>
        <taxon>Pezizomycotina</taxon>
        <taxon>Sordariomycetes</taxon>
        <taxon>Xylariomycetidae</taxon>
        <taxon>Xylariales</taxon>
        <taxon>Xylariaceae</taxon>
        <taxon>Anthostomella</taxon>
    </lineage>
</organism>
<evidence type="ECO:0000313" key="2">
    <source>
        <dbReference type="Proteomes" id="UP001295740"/>
    </source>
</evidence>
<proteinExistence type="predicted"/>
<dbReference type="InterPro" id="IPR011330">
    <property type="entry name" value="Glyco_hydro/deAcase_b/a-brl"/>
</dbReference>
<sequence>MCKLFLEVWKSVGADFQWSSECYNDDVPYWVDLPWEKGLPEAEKKGISVAETYVQYLKNTLDCLYREGGKMMSIPMHTRIIGKPGRSEALRQFMQFMAEKEGVWRDGTGQPA</sequence>
<dbReference type="SUPFAM" id="SSF88713">
    <property type="entry name" value="Glycoside hydrolase/deacetylase"/>
    <property type="match status" value="1"/>
</dbReference>
<dbReference type="PANTHER" id="PTHR43123">
    <property type="entry name" value="POLYSACCHARIDE DEACETYLASE-RELATED"/>
    <property type="match status" value="1"/>
</dbReference>
<dbReference type="EMBL" id="CAUWAG010000010">
    <property type="protein sequence ID" value="CAJ2506909.1"/>
    <property type="molecule type" value="Genomic_DNA"/>
</dbReference>